<dbReference type="EMBL" id="CAADRM010000014">
    <property type="protein sequence ID" value="VFU11646.1"/>
    <property type="molecule type" value="Genomic_DNA"/>
</dbReference>
<dbReference type="InterPro" id="IPR017853">
    <property type="entry name" value="GH"/>
</dbReference>
<name>A0A485LUD4_9ZZZZ</name>
<protein>
    <submittedName>
        <fullName evidence="1">Maltodextrin glucosidase</fullName>
    </submittedName>
</protein>
<accession>A0A485LUD4</accession>
<proteinExistence type="predicted"/>
<dbReference type="PANTHER" id="PTHR47786:SF2">
    <property type="entry name" value="GLYCOSYL HYDROLASE FAMILY 13 CATALYTIC DOMAIN-CONTAINING PROTEIN"/>
    <property type="match status" value="1"/>
</dbReference>
<organism evidence="1">
    <name type="scientific">anaerobic digester metagenome</name>
    <dbReference type="NCBI Taxonomy" id="1263854"/>
    <lineage>
        <taxon>unclassified sequences</taxon>
        <taxon>metagenomes</taxon>
        <taxon>ecological metagenomes</taxon>
    </lineage>
</organism>
<dbReference type="SUPFAM" id="SSF51445">
    <property type="entry name" value="(Trans)glycosidases"/>
    <property type="match status" value="1"/>
</dbReference>
<gene>
    <name evidence="1" type="ORF">SCFA_1100001</name>
</gene>
<dbReference type="Gene3D" id="3.20.20.80">
    <property type="entry name" value="Glycosidases"/>
    <property type="match status" value="1"/>
</dbReference>
<reference evidence="1" key="1">
    <citation type="submission" date="2019-03" db="EMBL/GenBank/DDBJ databases">
        <authorList>
            <person name="Hao L."/>
        </authorList>
    </citation>
    <scope>NUCLEOTIDE SEQUENCE</scope>
</reference>
<dbReference type="PANTHER" id="PTHR47786">
    <property type="entry name" value="ALPHA-1,4-GLUCAN:MALTOSE-1-PHOSPHATE MALTOSYLTRANSFERASE"/>
    <property type="match status" value="1"/>
</dbReference>
<dbReference type="GO" id="GO:0005975">
    <property type="term" value="P:carbohydrate metabolic process"/>
    <property type="evidence" value="ECO:0007669"/>
    <property type="project" value="InterPro"/>
</dbReference>
<evidence type="ECO:0000313" key="1">
    <source>
        <dbReference type="EMBL" id="VFU11646.1"/>
    </source>
</evidence>
<sequence length="366" mass="41660">MPNHLAVDHPWTESMPDCFVQGSREDMESNPELFFLTERGHVLAHGRDPHFPPWSDTAQVNLFSARAREALAGELRRIAEYADGLRCDMAMLAINEVFAGTWGKYVQNQPPLKTEFWEEIISPVRAMHPGFVFIAEAYWGLEQRLRDLGFDYSYDKTLYDLMLHASLPELKQYVRIEERVQRQCLRFIENHDEPRAVSAFGKERSLAAAAMTATLPGLHLFHEGQMEGCAVRTPVQLSRRLEEPGDPDMVRFYEILLAFSSEEPLATGAFRPLDARPAWEGNRSSESLLAWLWHGGERLKLVCVNYSSHTAQGRLRIPPELLTGQPLAFRDALTGEIYIRTLEEVNTVGLFVELGPWMAHLLDLLA</sequence>
<dbReference type="AlphaFoldDB" id="A0A485LUD4"/>